<comment type="similarity">
    <text evidence="2">Belongs to the asparagine synthetase family.</text>
</comment>
<dbReference type="CDD" id="cd00712">
    <property type="entry name" value="AsnB"/>
    <property type="match status" value="1"/>
</dbReference>
<keyword evidence="8" id="KW-0061">Asparagine biosynthesis</keyword>
<dbReference type="EC" id="6.3.5.4" evidence="3"/>
<comment type="catalytic activity">
    <reaction evidence="7">
        <text>L-aspartate + L-glutamine + ATP + H2O = L-asparagine + L-glutamate + AMP + diphosphate + H(+)</text>
        <dbReference type="Rhea" id="RHEA:12228"/>
        <dbReference type="ChEBI" id="CHEBI:15377"/>
        <dbReference type="ChEBI" id="CHEBI:15378"/>
        <dbReference type="ChEBI" id="CHEBI:29985"/>
        <dbReference type="ChEBI" id="CHEBI:29991"/>
        <dbReference type="ChEBI" id="CHEBI:30616"/>
        <dbReference type="ChEBI" id="CHEBI:33019"/>
        <dbReference type="ChEBI" id="CHEBI:58048"/>
        <dbReference type="ChEBI" id="CHEBI:58359"/>
        <dbReference type="ChEBI" id="CHEBI:456215"/>
        <dbReference type="EC" id="6.3.5.4"/>
    </reaction>
</comment>
<evidence type="ECO:0000256" key="4">
    <source>
        <dbReference type="ARBA" id="ARBA00022741"/>
    </source>
</evidence>
<dbReference type="Proteomes" id="UP000320496">
    <property type="component" value="Chromosome"/>
</dbReference>
<dbReference type="InterPro" id="IPR051786">
    <property type="entry name" value="ASN_synthetase/amidase"/>
</dbReference>
<evidence type="ECO:0000256" key="9">
    <source>
        <dbReference type="PIRSR" id="PIRSR001589-2"/>
    </source>
</evidence>
<evidence type="ECO:0000259" key="11">
    <source>
        <dbReference type="PROSITE" id="PS51278"/>
    </source>
</evidence>
<evidence type="ECO:0000256" key="2">
    <source>
        <dbReference type="ARBA" id="ARBA00005752"/>
    </source>
</evidence>
<dbReference type="EMBL" id="CP036275">
    <property type="protein sequence ID" value="QDU36902.1"/>
    <property type="molecule type" value="Genomic_DNA"/>
</dbReference>
<keyword evidence="6 8" id="KW-0315">Glutamine amidotransferase</keyword>
<keyword evidence="12" id="KW-0436">Ligase</keyword>
<feature type="region of interest" description="Disordered" evidence="10">
    <location>
        <begin position="632"/>
        <end position="653"/>
    </location>
</feature>
<dbReference type="InterPro" id="IPR006426">
    <property type="entry name" value="Asn_synth_AEB"/>
</dbReference>
<dbReference type="GO" id="GO:0005524">
    <property type="term" value="F:ATP binding"/>
    <property type="evidence" value="ECO:0007669"/>
    <property type="project" value="UniProtKB-KW"/>
</dbReference>
<evidence type="ECO:0000256" key="6">
    <source>
        <dbReference type="ARBA" id="ARBA00022962"/>
    </source>
</evidence>
<accession>A0A517Z333</accession>
<dbReference type="PANTHER" id="PTHR43284:SF1">
    <property type="entry name" value="ASPARAGINE SYNTHETASE"/>
    <property type="match status" value="1"/>
</dbReference>
<dbReference type="InterPro" id="IPR014729">
    <property type="entry name" value="Rossmann-like_a/b/a_fold"/>
</dbReference>
<dbReference type="KEGG" id="mri:Mal4_12030"/>
<gene>
    <name evidence="12" type="primary">asnO</name>
    <name evidence="12" type="ORF">Mal4_12030</name>
</gene>
<feature type="active site" description="For GATase activity" evidence="8">
    <location>
        <position position="2"/>
    </location>
</feature>
<dbReference type="Pfam" id="PF00733">
    <property type="entry name" value="Asn_synthase"/>
    <property type="match status" value="1"/>
</dbReference>
<dbReference type="GO" id="GO:0006529">
    <property type="term" value="P:asparagine biosynthetic process"/>
    <property type="evidence" value="ECO:0007669"/>
    <property type="project" value="UniProtKB-KW"/>
</dbReference>
<dbReference type="PIRSF" id="PIRSF001589">
    <property type="entry name" value="Asn_synthetase_glu-h"/>
    <property type="match status" value="1"/>
</dbReference>
<dbReference type="Gene3D" id="3.40.50.620">
    <property type="entry name" value="HUPs"/>
    <property type="match status" value="1"/>
</dbReference>
<evidence type="ECO:0000313" key="12">
    <source>
        <dbReference type="EMBL" id="QDU36902.1"/>
    </source>
</evidence>
<evidence type="ECO:0000256" key="8">
    <source>
        <dbReference type="PIRSR" id="PIRSR001589-1"/>
    </source>
</evidence>
<proteinExistence type="inferred from homology"/>
<organism evidence="12 13">
    <name type="scientific">Maioricimonas rarisocia</name>
    <dbReference type="NCBI Taxonomy" id="2528026"/>
    <lineage>
        <taxon>Bacteria</taxon>
        <taxon>Pseudomonadati</taxon>
        <taxon>Planctomycetota</taxon>
        <taxon>Planctomycetia</taxon>
        <taxon>Planctomycetales</taxon>
        <taxon>Planctomycetaceae</taxon>
        <taxon>Maioricimonas</taxon>
    </lineage>
</organism>
<dbReference type="InterPro" id="IPR017932">
    <property type="entry name" value="GATase_2_dom"/>
</dbReference>
<dbReference type="InterPro" id="IPR029055">
    <property type="entry name" value="Ntn_hydrolases_N"/>
</dbReference>
<dbReference type="AlphaFoldDB" id="A0A517Z333"/>
<evidence type="ECO:0000256" key="10">
    <source>
        <dbReference type="SAM" id="MobiDB-lite"/>
    </source>
</evidence>
<keyword evidence="4 9" id="KW-0547">Nucleotide-binding</keyword>
<evidence type="ECO:0000256" key="5">
    <source>
        <dbReference type="ARBA" id="ARBA00022840"/>
    </source>
</evidence>
<dbReference type="PROSITE" id="PS51278">
    <property type="entry name" value="GATASE_TYPE_2"/>
    <property type="match status" value="1"/>
</dbReference>
<dbReference type="CDD" id="cd01991">
    <property type="entry name" value="Asn_synthase_B_C"/>
    <property type="match status" value="1"/>
</dbReference>
<feature type="binding site" evidence="9">
    <location>
        <position position="107"/>
    </location>
    <ligand>
        <name>L-glutamine</name>
        <dbReference type="ChEBI" id="CHEBI:58359"/>
    </ligand>
</feature>
<name>A0A517Z333_9PLAN</name>
<dbReference type="PANTHER" id="PTHR43284">
    <property type="entry name" value="ASPARAGINE SYNTHETASE (GLUTAMINE-HYDROLYZING)"/>
    <property type="match status" value="1"/>
</dbReference>
<sequence length="653" mass="73653">MCGFFQVVRKRGPVSAERFQGALDSMDSRGPDGTGTRFVELPRTEGEQPLHAAFGHQRLSILDLTTRAQQPYHRAGHTLLYNGELYNYRDLASRLRPDDYEPTSDGDTDVLFASLLAHGADALRSFSGMWAFSFVDEAGLQVTAARDRFGKKPLFYYMDEDTLCLSSTIRAIAIYRQQELRPRREDLLSYFLDGTLYPSGTETTHFEGIQQVLPGHVCQFNLRNWSVSSRRYFDWYDPAASASVVDSETPLKDSLQDSVRDRLVSDRPVGLLLSGGIDSSLVYSVLCATGAIDQVHVFMGDVGRSADFDYAKQCVETVGGKAETVKLDYDQQAFDLFLEICRHQEKPFLFNGNALAMPQMYRAISEHGIPVVLDGTGGDELFGGYWGRQLPHAIQDAMAGSDQAWLDEMISANREMKFVADAVKWAKSQHGGDAARNSWTTAMKRRLHPFLRCSWREACELMDRDPLNSPQQGFTNALCSDIAPGGRLAEWLWHNDRNAMMWSIENRSPLLDHRLHRFLFSGYRNKFSGVWNKHELRQVFSEFTPLPTQWRRDKQGFRWNAGRFLRTHRQRILELIEASSWCAEVFNNRLFVRCAHRVPKMLASSLGRHALCVAGLEATLGDCVARPVHSSASPEVVGSEPDQLPGSEIQQAA</sequence>
<evidence type="ECO:0000256" key="3">
    <source>
        <dbReference type="ARBA" id="ARBA00012737"/>
    </source>
</evidence>
<comment type="pathway">
    <text evidence="1">Amino-acid biosynthesis; L-asparagine biosynthesis; L-asparagine from L-aspartate (L-Gln route): step 1/1.</text>
</comment>
<feature type="binding site" evidence="9">
    <location>
        <position position="272"/>
    </location>
    <ligand>
        <name>ATP</name>
        <dbReference type="ChEBI" id="CHEBI:30616"/>
    </ligand>
</feature>
<keyword evidence="5 9" id="KW-0067">ATP-binding</keyword>
<dbReference type="Gene3D" id="3.60.20.10">
    <property type="entry name" value="Glutamine Phosphoribosylpyrophosphate, subunit 1, domain 1"/>
    <property type="match status" value="1"/>
</dbReference>
<keyword evidence="8" id="KW-0028">Amino-acid biosynthesis</keyword>
<protein>
    <recommendedName>
        <fullName evidence="3">asparagine synthase (glutamine-hydrolyzing)</fullName>
        <ecNumber evidence="3">6.3.5.4</ecNumber>
    </recommendedName>
</protein>
<reference evidence="12 13" key="1">
    <citation type="submission" date="2019-02" db="EMBL/GenBank/DDBJ databases">
        <title>Deep-cultivation of Planctomycetes and their phenomic and genomic characterization uncovers novel biology.</title>
        <authorList>
            <person name="Wiegand S."/>
            <person name="Jogler M."/>
            <person name="Boedeker C."/>
            <person name="Pinto D."/>
            <person name="Vollmers J."/>
            <person name="Rivas-Marin E."/>
            <person name="Kohn T."/>
            <person name="Peeters S.H."/>
            <person name="Heuer A."/>
            <person name="Rast P."/>
            <person name="Oberbeckmann S."/>
            <person name="Bunk B."/>
            <person name="Jeske O."/>
            <person name="Meyerdierks A."/>
            <person name="Storesund J.E."/>
            <person name="Kallscheuer N."/>
            <person name="Luecker S."/>
            <person name="Lage O.M."/>
            <person name="Pohl T."/>
            <person name="Merkel B.J."/>
            <person name="Hornburger P."/>
            <person name="Mueller R.-W."/>
            <person name="Bruemmer F."/>
            <person name="Labrenz M."/>
            <person name="Spormann A.M."/>
            <person name="Op den Camp H."/>
            <person name="Overmann J."/>
            <person name="Amann R."/>
            <person name="Jetten M.S.M."/>
            <person name="Mascher T."/>
            <person name="Medema M.H."/>
            <person name="Devos D.P."/>
            <person name="Kaster A.-K."/>
            <person name="Ovreas L."/>
            <person name="Rohde M."/>
            <person name="Galperin M.Y."/>
            <person name="Jogler C."/>
        </authorList>
    </citation>
    <scope>NUCLEOTIDE SEQUENCE [LARGE SCALE GENOMIC DNA]</scope>
    <source>
        <strain evidence="12 13">Mal4</strain>
    </source>
</reference>
<dbReference type="NCBIfam" id="TIGR01536">
    <property type="entry name" value="asn_synth_AEB"/>
    <property type="match status" value="1"/>
</dbReference>
<dbReference type="RefSeq" id="WP_197444136.1">
    <property type="nucleotide sequence ID" value="NZ_CP036275.1"/>
</dbReference>
<evidence type="ECO:0000256" key="7">
    <source>
        <dbReference type="ARBA" id="ARBA00048741"/>
    </source>
</evidence>
<dbReference type="SUPFAM" id="SSF56235">
    <property type="entry name" value="N-terminal nucleophile aminohydrolases (Ntn hydrolases)"/>
    <property type="match status" value="1"/>
</dbReference>
<dbReference type="InterPro" id="IPR001962">
    <property type="entry name" value="Asn_synthase"/>
</dbReference>
<dbReference type="GO" id="GO:0004066">
    <property type="term" value="F:asparagine synthase (glutamine-hydrolyzing) activity"/>
    <property type="evidence" value="ECO:0007669"/>
    <property type="project" value="UniProtKB-EC"/>
</dbReference>
<feature type="domain" description="Glutamine amidotransferase type-2" evidence="11">
    <location>
        <begin position="2"/>
        <end position="223"/>
    </location>
</feature>
<evidence type="ECO:0000256" key="1">
    <source>
        <dbReference type="ARBA" id="ARBA00005187"/>
    </source>
</evidence>
<evidence type="ECO:0000313" key="13">
    <source>
        <dbReference type="Proteomes" id="UP000320496"/>
    </source>
</evidence>
<dbReference type="Pfam" id="PF13537">
    <property type="entry name" value="GATase_7"/>
    <property type="match status" value="1"/>
</dbReference>
<keyword evidence="13" id="KW-1185">Reference proteome</keyword>
<dbReference type="SUPFAM" id="SSF52402">
    <property type="entry name" value="Adenine nucleotide alpha hydrolases-like"/>
    <property type="match status" value="1"/>
</dbReference>
<dbReference type="InterPro" id="IPR033738">
    <property type="entry name" value="AsnB_N"/>
</dbReference>